<dbReference type="RefSeq" id="WP_229231511.1">
    <property type="nucleotide sequence ID" value="NZ_AP024525.1"/>
</dbReference>
<dbReference type="InterPro" id="IPR011042">
    <property type="entry name" value="6-blade_b-propeller_TolB-like"/>
</dbReference>
<protein>
    <recommendedName>
        <fullName evidence="2">SMP-30/Gluconolactonase/LRE-like region domain-containing protein</fullName>
    </recommendedName>
</protein>
<dbReference type="PANTHER" id="PTHR10907:SF47">
    <property type="entry name" value="REGUCALCIN"/>
    <property type="match status" value="1"/>
</dbReference>
<dbReference type="Pfam" id="PF08450">
    <property type="entry name" value="SGL"/>
    <property type="match status" value="1"/>
</dbReference>
<evidence type="ECO:0000313" key="3">
    <source>
        <dbReference type="EMBL" id="BCT74746.1"/>
    </source>
</evidence>
<sequence>MLSTAFGLISPRRRFSRTLLSNGLDWSPYGRTFYFTDSSTRRIDAYDIDLESAGIRNGRMLVGLPHPVATPGGMAVDAEGTIWVAMWDGGCVHRFDPDGRLLLLSEPWAAPGALLVRPP</sequence>
<dbReference type="InterPro" id="IPR005511">
    <property type="entry name" value="SMP-30"/>
</dbReference>
<dbReference type="InterPro" id="IPR013658">
    <property type="entry name" value="SGL"/>
</dbReference>
<gene>
    <name evidence="3" type="ORF">SCMU_05880</name>
</gene>
<dbReference type="EMBL" id="AP024525">
    <property type="protein sequence ID" value="BCT74746.1"/>
    <property type="molecule type" value="Genomic_DNA"/>
</dbReference>
<name>A0ABM7PRB1_SINCY</name>
<organism evidence="3 4">
    <name type="scientific">Sinomonas cyclohexanicum</name>
    <name type="common">Corynebacterium cyclohexanicum</name>
    <dbReference type="NCBI Taxonomy" id="322009"/>
    <lineage>
        <taxon>Bacteria</taxon>
        <taxon>Bacillati</taxon>
        <taxon>Actinomycetota</taxon>
        <taxon>Actinomycetes</taxon>
        <taxon>Micrococcales</taxon>
        <taxon>Micrococcaceae</taxon>
        <taxon>Sinomonas</taxon>
    </lineage>
</organism>
<reference evidence="3 4" key="1">
    <citation type="journal article" date="2021" name="J. Biosci. Bioeng.">
        <title>Identification and characterization of a chc gene cluster responsible for the aromatization pathway of cyclohexanecarboxylate degradation in Sinomonas cyclohexanicum ATCC 51369.</title>
        <authorList>
            <person name="Yamamoto T."/>
            <person name="Hasegawa Y."/>
            <person name="Lau P.C.K."/>
            <person name="Iwaki H."/>
        </authorList>
    </citation>
    <scope>NUCLEOTIDE SEQUENCE [LARGE SCALE GENOMIC DNA]</scope>
    <source>
        <strain evidence="3 4">ATCC 51369</strain>
    </source>
</reference>
<evidence type="ECO:0000313" key="4">
    <source>
        <dbReference type="Proteomes" id="UP001319861"/>
    </source>
</evidence>
<dbReference type="Proteomes" id="UP001319861">
    <property type="component" value="Chromosome"/>
</dbReference>
<evidence type="ECO:0000259" key="2">
    <source>
        <dbReference type="Pfam" id="PF08450"/>
    </source>
</evidence>
<dbReference type="PANTHER" id="PTHR10907">
    <property type="entry name" value="REGUCALCIN"/>
    <property type="match status" value="1"/>
</dbReference>
<comment type="similarity">
    <text evidence="1">Belongs to the SMP-30/CGR1 family.</text>
</comment>
<keyword evidence="4" id="KW-1185">Reference proteome</keyword>
<feature type="domain" description="SMP-30/Gluconolactonase/LRE-like region" evidence="2">
    <location>
        <begin position="17"/>
        <end position="102"/>
    </location>
</feature>
<dbReference type="Gene3D" id="2.120.10.30">
    <property type="entry name" value="TolB, C-terminal domain"/>
    <property type="match status" value="1"/>
</dbReference>
<proteinExistence type="inferred from homology"/>
<evidence type="ECO:0000256" key="1">
    <source>
        <dbReference type="ARBA" id="ARBA00008853"/>
    </source>
</evidence>
<accession>A0ABM7PRB1</accession>
<dbReference type="PRINTS" id="PR01790">
    <property type="entry name" value="SMP30FAMILY"/>
</dbReference>
<dbReference type="SUPFAM" id="SSF63829">
    <property type="entry name" value="Calcium-dependent phosphotriesterase"/>
    <property type="match status" value="1"/>
</dbReference>